<reference key="2">
    <citation type="submission" date="2011-05" db="EMBL/GenBank/DDBJ databases">
        <title>Complete genome sequence of the aerobic marine methanotroph Methylomonas methanica MC09.</title>
        <authorList>
            <person name="Boden R."/>
            <person name="Cunliffe M."/>
            <person name="Scanlan J."/>
            <person name="Moussard H."/>
            <person name="Kits K.D."/>
            <person name="Klotz M."/>
            <person name="Jetten M."/>
            <person name="Vuilleumier S."/>
            <person name="Han J."/>
            <person name="Peters L."/>
            <person name="Mikhailova N."/>
            <person name="Teshima H."/>
            <person name="Tapia R."/>
            <person name="Kyrpides N."/>
            <person name="Ivanova N."/>
            <person name="Pagani I."/>
            <person name="Cheng J.-F."/>
            <person name="Goodwin L."/>
            <person name="Han C."/>
            <person name="Hauser L."/>
            <person name="Land M."/>
            <person name="Lapidus A."/>
            <person name="Lucas S."/>
            <person name="Pitluck S."/>
            <person name="Woyke T."/>
            <person name="Stein L.Y."/>
            <person name="Murrell C."/>
        </authorList>
    </citation>
    <scope>NUCLEOTIDE SEQUENCE</scope>
    <source>
        <strain>MC09</strain>
    </source>
</reference>
<name>G0A319_METMM</name>
<reference evidence="1 2" key="1">
    <citation type="journal article" date="2011" name="J. Bacteriol.">
        <title>Complete Genome Sequence of the Aerobic Marine Methanotroph Methylomonas methanica MC09.</title>
        <authorList>
            <person name="Boden R."/>
            <person name="Cunliffe M."/>
            <person name="Scanlan J."/>
            <person name="Moussard H."/>
            <person name="Kits K.D."/>
            <person name="Klotz M.G."/>
            <person name="Jetten M.S."/>
            <person name="Vuilleumier S."/>
            <person name="Han J."/>
            <person name="Peters L."/>
            <person name="Mikhailova N."/>
            <person name="Teshima H."/>
            <person name="Tapia R."/>
            <person name="Kyrpides N."/>
            <person name="Ivanova N."/>
            <person name="Pagani I."/>
            <person name="Cheng J.F."/>
            <person name="Goodwin L."/>
            <person name="Han C."/>
            <person name="Hauser L."/>
            <person name="Land M.L."/>
            <person name="Lapidus A."/>
            <person name="Lucas S."/>
            <person name="Pitluck S."/>
            <person name="Woyke T."/>
            <person name="Stein L."/>
            <person name="Murrell J.C."/>
        </authorList>
    </citation>
    <scope>NUCLEOTIDE SEQUENCE [LARGE SCALE GENOMIC DNA]</scope>
    <source>
        <strain evidence="1 2">MC09</strain>
    </source>
</reference>
<organism evidence="1 2">
    <name type="scientific">Methylomonas methanica (strain DSM 25384 / MC09)</name>
    <dbReference type="NCBI Taxonomy" id="857087"/>
    <lineage>
        <taxon>Bacteria</taxon>
        <taxon>Pseudomonadati</taxon>
        <taxon>Pseudomonadota</taxon>
        <taxon>Gammaproteobacteria</taxon>
        <taxon>Methylococcales</taxon>
        <taxon>Methylococcaceae</taxon>
        <taxon>Methylomonas</taxon>
    </lineage>
</organism>
<dbReference type="STRING" id="857087.Metme_4329"/>
<dbReference type="OrthoDB" id="5458564at2"/>
<dbReference type="RefSeq" id="WP_013820892.1">
    <property type="nucleotide sequence ID" value="NC_015572.1"/>
</dbReference>
<dbReference type="PROSITE" id="PS51257">
    <property type="entry name" value="PROKAR_LIPOPROTEIN"/>
    <property type="match status" value="1"/>
</dbReference>
<reference evidence="2" key="3">
    <citation type="submission" date="2011-05" db="EMBL/GenBank/DDBJ databases">
        <title>Complete sequence of Methylomonas methanica MC09.</title>
        <authorList>
            <consortium name="US DOE Joint Genome Institute"/>
            <person name="Lucas S."/>
            <person name="Han J."/>
            <person name="Lapidus A."/>
            <person name="Cheng J.-F."/>
            <person name="Goodwin L."/>
            <person name="Pitluck S."/>
            <person name="Peters L."/>
            <person name="Mikhailova N."/>
            <person name="Teshima H."/>
            <person name="Han C."/>
            <person name="Tapia R."/>
            <person name="Land M."/>
            <person name="Hauser L."/>
            <person name="Kyrpides N."/>
            <person name="Ivanova N."/>
            <person name="Pagani I."/>
            <person name="Stein L."/>
            <person name="Woyke T."/>
        </authorList>
    </citation>
    <scope>NUCLEOTIDE SEQUENCE [LARGE SCALE GENOMIC DNA]</scope>
    <source>
        <strain evidence="2">MC09</strain>
    </source>
</reference>
<sequence length="164" mass="17881">MKPVTVLFVASSFLATSLLIGCTTVGQGAGELEDSAHHEEPVTLSWKSSNSGESGILSATLLDGRVFSGPFYQILSQTELDQVGPLWTGWDYGWYGWDYWGTGPQVDFVTRYTGKVVANLASSSGERMRCRFHLVQPYKGMEGGGNGECELSNHDKLSAYFPAQ</sequence>
<proteinExistence type="predicted"/>
<dbReference type="eggNOG" id="ENOG50340GN">
    <property type="taxonomic scope" value="Bacteria"/>
</dbReference>
<dbReference type="HOGENOM" id="CLU_1617105_0_0_6"/>
<evidence type="ECO:0000313" key="1">
    <source>
        <dbReference type="EMBL" id="AEG02678.1"/>
    </source>
</evidence>
<dbReference type="KEGG" id="mmt:Metme_4329"/>
<dbReference type="Proteomes" id="UP000008888">
    <property type="component" value="Chromosome"/>
</dbReference>
<dbReference type="AlphaFoldDB" id="G0A319"/>
<accession>G0A319</accession>
<dbReference type="EMBL" id="CP002738">
    <property type="protein sequence ID" value="AEG02678.1"/>
    <property type="molecule type" value="Genomic_DNA"/>
</dbReference>
<evidence type="ECO:0008006" key="3">
    <source>
        <dbReference type="Google" id="ProtNLM"/>
    </source>
</evidence>
<protein>
    <recommendedName>
        <fullName evidence="3">Lipoprotein</fullName>
    </recommendedName>
</protein>
<keyword evidence="2" id="KW-1185">Reference proteome</keyword>
<gene>
    <name evidence="1" type="ordered locus">Metme_4329</name>
</gene>
<evidence type="ECO:0000313" key="2">
    <source>
        <dbReference type="Proteomes" id="UP000008888"/>
    </source>
</evidence>